<gene>
    <name evidence="2" type="ORF">L3049_10540</name>
</gene>
<dbReference type="EMBL" id="JAKJSC010000001">
    <property type="protein sequence ID" value="MDE5418446.1"/>
    <property type="molecule type" value="Genomic_DNA"/>
</dbReference>
<sequence length="124" mass="14070">MEINEKQIMIVIVGLAITCFIFFGVKDLYQRSRLTKEGIYTIGTITKFVDDHHSAPTAHYEFKYKNVEYRGGVIVNHMQNTLISKRFFVIFLPDAPSKSKMLIGNPVPSVLKNAPPAGWLKLPD</sequence>
<keyword evidence="1" id="KW-0812">Transmembrane</keyword>
<feature type="transmembrane region" description="Helical" evidence="1">
    <location>
        <begin position="6"/>
        <end position="25"/>
    </location>
</feature>
<name>A0ABT5VSN9_9BACT</name>
<organism evidence="2 3">
    <name type="scientific">Paralabilibaculum antarcticum</name>
    <dbReference type="NCBI Taxonomy" id="2912572"/>
    <lineage>
        <taxon>Bacteria</taxon>
        <taxon>Pseudomonadati</taxon>
        <taxon>Bacteroidota</taxon>
        <taxon>Bacteroidia</taxon>
        <taxon>Marinilabiliales</taxon>
        <taxon>Marinifilaceae</taxon>
        <taxon>Paralabilibaculum</taxon>
    </lineage>
</organism>
<dbReference type="RefSeq" id="WP_275109771.1">
    <property type="nucleotide sequence ID" value="NZ_JAKJSC010000001.1"/>
</dbReference>
<protein>
    <recommendedName>
        <fullName evidence="4">DUF3592 domain-containing protein</fullName>
    </recommendedName>
</protein>
<proteinExistence type="predicted"/>
<reference evidence="2 3" key="1">
    <citation type="submission" date="2022-01" db="EMBL/GenBank/DDBJ databases">
        <title>Labilibaculum sp. nov, a marine bacterium isolated from Antarctica.</title>
        <authorList>
            <person name="Dai W."/>
        </authorList>
    </citation>
    <scope>NUCLEOTIDE SEQUENCE [LARGE SCALE GENOMIC DNA]</scope>
    <source>
        <strain evidence="2 3">DW002</strain>
    </source>
</reference>
<comment type="caution">
    <text evidence="2">The sequence shown here is derived from an EMBL/GenBank/DDBJ whole genome shotgun (WGS) entry which is preliminary data.</text>
</comment>
<evidence type="ECO:0000313" key="3">
    <source>
        <dbReference type="Proteomes" id="UP001528920"/>
    </source>
</evidence>
<evidence type="ECO:0000256" key="1">
    <source>
        <dbReference type="SAM" id="Phobius"/>
    </source>
</evidence>
<keyword evidence="1" id="KW-0472">Membrane</keyword>
<dbReference type="Proteomes" id="UP001528920">
    <property type="component" value="Unassembled WGS sequence"/>
</dbReference>
<accession>A0ABT5VSN9</accession>
<keyword evidence="1" id="KW-1133">Transmembrane helix</keyword>
<evidence type="ECO:0000313" key="2">
    <source>
        <dbReference type="EMBL" id="MDE5418446.1"/>
    </source>
</evidence>
<evidence type="ECO:0008006" key="4">
    <source>
        <dbReference type="Google" id="ProtNLM"/>
    </source>
</evidence>
<keyword evidence="3" id="KW-1185">Reference proteome</keyword>